<evidence type="ECO:0000256" key="1">
    <source>
        <dbReference type="SAM" id="MobiDB-lite"/>
    </source>
</evidence>
<dbReference type="InterPro" id="IPR011320">
    <property type="entry name" value="RNase_H1_N"/>
</dbReference>
<feature type="compositionally biased region" description="Pro residues" evidence="1">
    <location>
        <begin position="145"/>
        <end position="156"/>
    </location>
</feature>
<dbReference type="EMBL" id="JAACJK010000005">
    <property type="protein sequence ID" value="KAF5339989.1"/>
    <property type="molecule type" value="Genomic_DNA"/>
</dbReference>
<dbReference type="Pfam" id="PF01693">
    <property type="entry name" value="Cauli_VI"/>
    <property type="match status" value="1"/>
</dbReference>
<name>A0A8H5FKC7_9AGAR</name>
<feature type="region of interest" description="Disordered" evidence="1">
    <location>
        <begin position="73"/>
        <end position="115"/>
    </location>
</feature>
<evidence type="ECO:0000313" key="3">
    <source>
        <dbReference type="EMBL" id="KAF5339989.1"/>
    </source>
</evidence>
<feature type="domain" description="Ribonuclease H1 N-terminal" evidence="2">
    <location>
        <begin position="226"/>
        <end position="267"/>
    </location>
</feature>
<dbReference type="AlphaFoldDB" id="A0A8H5FKC7"/>
<dbReference type="SUPFAM" id="SSF55658">
    <property type="entry name" value="L9 N-domain-like"/>
    <property type="match status" value="1"/>
</dbReference>
<gene>
    <name evidence="3" type="ORF">D9611_012419</name>
</gene>
<keyword evidence="4" id="KW-1185">Reference proteome</keyword>
<reference evidence="3 4" key="1">
    <citation type="journal article" date="2020" name="ISME J.">
        <title>Uncovering the hidden diversity of litter-decomposition mechanisms in mushroom-forming fungi.</title>
        <authorList>
            <person name="Floudas D."/>
            <person name="Bentzer J."/>
            <person name="Ahren D."/>
            <person name="Johansson T."/>
            <person name="Persson P."/>
            <person name="Tunlid A."/>
        </authorList>
    </citation>
    <scope>NUCLEOTIDE SEQUENCE [LARGE SCALE GENOMIC DNA]</scope>
    <source>
        <strain evidence="3 4">CBS 175.51</strain>
    </source>
</reference>
<feature type="compositionally biased region" description="Acidic residues" evidence="1">
    <location>
        <begin position="77"/>
        <end position="93"/>
    </location>
</feature>
<protein>
    <recommendedName>
        <fullName evidence="2">Ribonuclease H1 N-terminal domain-containing protein</fullName>
    </recommendedName>
</protein>
<accession>A0A8H5FKC7</accession>
<dbReference type="OrthoDB" id="3270804at2759"/>
<dbReference type="InterPro" id="IPR009027">
    <property type="entry name" value="Ribosomal_bL9/RNase_H1_N"/>
</dbReference>
<evidence type="ECO:0000313" key="4">
    <source>
        <dbReference type="Proteomes" id="UP000541558"/>
    </source>
</evidence>
<feature type="compositionally biased region" description="Low complexity" evidence="1">
    <location>
        <begin position="157"/>
        <end position="168"/>
    </location>
</feature>
<organism evidence="3 4">
    <name type="scientific">Ephemerocybe angulata</name>
    <dbReference type="NCBI Taxonomy" id="980116"/>
    <lineage>
        <taxon>Eukaryota</taxon>
        <taxon>Fungi</taxon>
        <taxon>Dikarya</taxon>
        <taxon>Basidiomycota</taxon>
        <taxon>Agaricomycotina</taxon>
        <taxon>Agaricomycetes</taxon>
        <taxon>Agaricomycetidae</taxon>
        <taxon>Agaricales</taxon>
        <taxon>Agaricineae</taxon>
        <taxon>Psathyrellaceae</taxon>
        <taxon>Ephemerocybe</taxon>
    </lineage>
</organism>
<comment type="caution">
    <text evidence="3">The sequence shown here is derived from an EMBL/GenBank/DDBJ whole genome shotgun (WGS) entry which is preliminary data.</text>
</comment>
<evidence type="ECO:0000259" key="2">
    <source>
        <dbReference type="Pfam" id="PF01693"/>
    </source>
</evidence>
<sequence>MSSSKTTMNKASGSLRGVTLTSPMRDLLGLMIRSIDLRFDMLGNANNREDEYRAETCAVCDGTGFVMVSHIEGGGGSDDDEAVIVPDSSDEESNYSGANLPIMGSSSQPAASLPGVAGASAAGVAHPSAADTSLAPNIASLSLLTPPPTQAPPAPAPTTLAPSTPAPNLVTPAVPAPAVASVVGAIAQPNEIPEASTVIPGFHSLGPSTPVPPPAEAVFTEGGEERYYVVSKGIRVGVFGGWPNTSPYVTGVASASFSRHRSIQSAYTAYVFAWSRGAVAYV</sequence>
<feature type="region of interest" description="Disordered" evidence="1">
    <location>
        <begin position="140"/>
        <end position="168"/>
    </location>
</feature>
<dbReference type="Proteomes" id="UP000541558">
    <property type="component" value="Unassembled WGS sequence"/>
</dbReference>
<proteinExistence type="predicted"/>